<dbReference type="PANTHER" id="PTHR30154">
    <property type="entry name" value="LEUCINE-RESPONSIVE REGULATORY PROTEIN"/>
    <property type="match status" value="1"/>
</dbReference>
<dbReference type="InterPro" id="IPR019887">
    <property type="entry name" value="Tscrpt_reg_AsnC/Lrp_C"/>
</dbReference>
<keyword evidence="6" id="KW-1185">Reference proteome</keyword>
<dbReference type="RefSeq" id="WP_284369077.1">
    <property type="nucleotide sequence ID" value="NZ_BSNJ01000001.1"/>
</dbReference>
<evidence type="ECO:0000256" key="2">
    <source>
        <dbReference type="ARBA" id="ARBA00023125"/>
    </source>
</evidence>
<dbReference type="PROSITE" id="PS50956">
    <property type="entry name" value="HTH_ASNC_2"/>
    <property type="match status" value="1"/>
</dbReference>
<evidence type="ECO:0000256" key="1">
    <source>
        <dbReference type="ARBA" id="ARBA00023015"/>
    </source>
</evidence>
<dbReference type="InterPro" id="IPR019885">
    <property type="entry name" value="Tscrpt_reg_HTH_AsnC-type_CS"/>
</dbReference>
<dbReference type="Gene3D" id="3.30.70.920">
    <property type="match status" value="1"/>
</dbReference>
<dbReference type="PROSITE" id="PS00519">
    <property type="entry name" value="HTH_ASNC_1"/>
    <property type="match status" value="1"/>
</dbReference>
<gene>
    <name evidence="5" type="primary">ybaO</name>
    <name evidence="5" type="ORF">GCM10007854_02780</name>
</gene>
<feature type="domain" description="HTH asnC-type" evidence="4">
    <location>
        <begin position="4"/>
        <end position="65"/>
    </location>
</feature>
<reference evidence="5" key="2">
    <citation type="submission" date="2023-01" db="EMBL/GenBank/DDBJ databases">
        <title>Draft genome sequence of Algimonas porphyrae strain NBRC 108216.</title>
        <authorList>
            <person name="Sun Q."/>
            <person name="Mori K."/>
        </authorList>
    </citation>
    <scope>NUCLEOTIDE SEQUENCE</scope>
    <source>
        <strain evidence="5">NBRC 108216</strain>
    </source>
</reference>
<dbReference type="InterPro" id="IPR036390">
    <property type="entry name" value="WH_DNA-bd_sf"/>
</dbReference>
<comment type="caution">
    <text evidence="5">The sequence shown here is derived from an EMBL/GenBank/DDBJ whole genome shotgun (WGS) entry which is preliminary data.</text>
</comment>
<dbReference type="InterPro" id="IPR011991">
    <property type="entry name" value="ArsR-like_HTH"/>
</dbReference>
<organism evidence="5 6">
    <name type="scientific">Algimonas porphyrae</name>
    <dbReference type="NCBI Taxonomy" id="1128113"/>
    <lineage>
        <taxon>Bacteria</taxon>
        <taxon>Pseudomonadati</taxon>
        <taxon>Pseudomonadota</taxon>
        <taxon>Alphaproteobacteria</taxon>
        <taxon>Maricaulales</taxon>
        <taxon>Robiginitomaculaceae</taxon>
        <taxon>Algimonas</taxon>
    </lineage>
</organism>
<dbReference type="Proteomes" id="UP001161390">
    <property type="component" value="Unassembled WGS sequence"/>
</dbReference>
<dbReference type="InterPro" id="IPR011008">
    <property type="entry name" value="Dimeric_a/b-barrel"/>
</dbReference>
<keyword evidence="3" id="KW-0804">Transcription</keyword>
<accession>A0ABQ5UVN4</accession>
<evidence type="ECO:0000313" key="6">
    <source>
        <dbReference type="Proteomes" id="UP001161390"/>
    </source>
</evidence>
<protein>
    <submittedName>
        <fullName evidence="5">AsnC family transcriptional regulator</fullName>
    </submittedName>
</protein>
<dbReference type="PANTHER" id="PTHR30154:SF17">
    <property type="entry name" value="DNA-BINDING TRANSCRIPTIONAL ACTIVATOR DECR"/>
    <property type="match status" value="1"/>
</dbReference>
<dbReference type="PRINTS" id="PR00033">
    <property type="entry name" value="HTHASNC"/>
</dbReference>
<sequence length="157" mass="18057">MHKLDLIDRKILMQLQRDASQSIQAIAAQVGLTSNPCWRRIKRLEEAGIISGRVARVDPMAMGLKMTCFVTLHTEDHSEDWLRAFNAAMQKIPEVVECHRMTGDVDYLMKILAYDLEHYDEIYRKLIRLVPGLNDVSSAFSMERLKDGHIIPVDTEF</sequence>
<evidence type="ECO:0000256" key="3">
    <source>
        <dbReference type="ARBA" id="ARBA00023163"/>
    </source>
</evidence>
<dbReference type="SUPFAM" id="SSF46785">
    <property type="entry name" value="Winged helix' DNA-binding domain"/>
    <property type="match status" value="1"/>
</dbReference>
<keyword evidence="2" id="KW-0238">DNA-binding</keyword>
<evidence type="ECO:0000313" key="5">
    <source>
        <dbReference type="EMBL" id="GLQ19323.1"/>
    </source>
</evidence>
<dbReference type="InterPro" id="IPR000485">
    <property type="entry name" value="AsnC-type_HTH_dom"/>
</dbReference>
<dbReference type="CDD" id="cd00090">
    <property type="entry name" value="HTH_ARSR"/>
    <property type="match status" value="1"/>
</dbReference>
<dbReference type="Pfam" id="PF01037">
    <property type="entry name" value="AsnC_trans_reg"/>
    <property type="match status" value="1"/>
</dbReference>
<proteinExistence type="predicted"/>
<dbReference type="Gene3D" id="1.10.10.10">
    <property type="entry name" value="Winged helix-like DNA-binding domain superfamily/Winged helix DNA-binding domain"/>
    <property type="match status" value="1"/>
</dbReference>
<evidence type="ECO:0000259" key="4">
    <source>
        <dbReference type="PROSITE" id="PS50956"/>
    </source>
</evidence>
<keyword evidence="1" id="KW-0805">Transcription regulation</keyword>
<dbReference type="InterPro" id="IPR019888">
    <property type="entry name" value="Tscrpt_reg_AsnC-like"/>
</dbReference>
<dbReference type="SUPFAM" id="SSF54909">
    <property type="entry name" value="Dimeric alpha+beta barrel"/>
    <property type="match status" value="1"/>
</dbReference>
<dbReference type="EMBL" id="BSNJ01000001">
    <property type="protein sequence ID" value="GLQ19323.1"/>
    <property type="molecule type" value="Genomic_DNA"/>
</dbReference>
<dbReference type="SMART" id="SM00344">
    <property type="entry name" value="HTH_ASNC"/>
    <property type="match status" value="1"/>
</dbReference>
<dbReference type="InterPro" id="IPR036388">
    <property type="entry name" value="WH-like_DNA-bd_sf"/>
</dbReference>
<dbReference type="Pfam" id="PF13412">
    <property type="entry name" value="HTH_24"/>
    <property type="match status" value="1"/>
</dbReference>
<reference evidence="5" key="1">
    <citation type="journal article" date="2014" name="Int. J. Syst. Evol. Microbiol.">
        <title>Complete genome of a new Firmicutes species belonging to the dominant human colonic microbiota ('Ruminococcus bicirculans') reveals two chromosomes and a selective capacity to utilize plant glucans.</title>
        <authorList>
            <consortium name="NISC Comparative Sequencing Program"/>
            <person name="Wegmann U."/>
            <person name="Louis P."/>
            <person name="Goesmann A."/>
            <person name="Henrissat B."/>
            <person name="Duncan S.H."/>
            <person name="Flint H.J."/>
        </authorList>
    </citation>
    <scope>NUCLEOTIDE SEQUENCE</scope>
    <source>
        <strain evidence="5">NBRC 108216</strain>
    </source>
</reference>
<name>A0ABQ5UVN4_9PROT</name>